<feature type="region of interest" description="Disordered" evidence="1">
    <location>
        <begin position="140"/>
        <end position="182"/>
    </location>
</feature>
<accession>A0A426XQJ4</accession>
<dbReference type="AlphaFoldDB" id="A0A426XQJ4"/>
<evidence type="ECO:0000256" key="1">
    <source>
        <dbReference type="SAM" id="MobiDB-lite"/>
    </source>
</evidence>
<dbReference type="Proteomes" id="UP000287651">
    <property type="component" value="Unassembled WGS sequence"/>
</dbReference>
<evidence type="ECO:0000313" key="2">
    <source>
        <dbReference type="EMBL" id="RRT41748.1"/>
    </source>
</evidence>
<evidence type="ECO:0008006" key="4">
    <source>
        <dbReference type="Google" id="ProtNLM"/>
    </source>
</evidence>
<comment type="caution">
    <text evidence="2">The sequence shown here is derived from an EMBL/GenBank/DDBJ whole genome shotgun (WGS) entry which is preliminary data.</text>
</comment>
<proteinExistence type="predicted"/>
<name>A0A426XQJ4_ENSVE</name>
<organism evidence="2 3">
    <name type="scientific">Ensete ventricosum</name>
    <name type="common">Abyssinian banana</name>
    <name type="synonym">Musa ensete</name>
    <dbReference type="NCBI Taxonomy" id="4639"/>
    <lineage>
        <taxon>Eukaryota</taxon>
        <taxon>Viridiplantae</taxon>
        <taxon>Streptophyta</taxon>
        <taxon>Embryophyta</taxon>
        <taxon>Tracheophyta</taxon>
        <taxon>Spermatophyta</taxon>
        <taxon>Magnoliopsida</taxon>
        <taxon>Liliopsida</taxon>
        <taxon>Zingiberales</taxon>
        <taxon>Musaceae</taxon>
        <taxon>Ensete</taxon>
    </lineage>
</organism>
<dbReference type="EMBL" id="AMZH03018329">
    <property type="protein sequence ID" value="RRT41748.1"/>
    <property type="molecule type" value="Genomic_DNA"/>
</dbReference>
<reference evidence="2 3" key="1">
    <citation type="journal article" date="2014" name="Agronomy (Basel)">
        <title>A Draft Genome Sequence for Ensete ventricosum, the Drought-Tolerant Tree Against Hunger.</title>
        <authorList>
            <person name="Harrison J."/>
            <person name="Moore K.A."/>
            <person name="Paszkiewicz K."/>
            <person name="Jones T."/>
            <person name="Grant M."/>
            <person name="Ambacheew D."/>
            <person name="Muzemil S."/>
            <person name="Studholme D.J."/>
        </authorList>
    </citation>
    <scope>NUCLEOTIDE SEQUENCE [LARGE SCALE GENOMIC DNA]</scope>
</reference>
<sequence length="229" mass="25201">MSLFPSHRKCCPTQCSSSPTIFFLTRVRMESQFRPGFDGTQGYNEGSPPSSTNLPGYILRVLAVVFTLISTVVMGAAKEIVTLLIRDPLTNETTTLMATVKSTYSAGYVLRNSQRGGLVLVGDRAGDIDGEESWVRRDAVRTRRGRPGHAGSSLLRQRRGDGDQRGGRERPGKLGRMGPDLRRGQQVLHARQRRHRRVHTCVRSLPSAGLVGDDCSQEEVLLSSETHVA</sequence>
<evidence type="ECO:0000313" key="3">
    <source>
        <dbReference type="Proteomes" id="UP000287651"/>
    </source>
</evidence>
<feature type="compositionally biased region" description="Basic and acidic residues" evidence="1">
    <location>
        <begin position="158"/>
        <end position="172"/>
    </location>
</feature>
<protein>
    <recommendedName>
        <fullName evidence="4">CASP-like protein</fullName>
    </recommendedName>
</protein>
<gene>
    <name evidence="2" type="ORF">B296_00057568</name>
</gene>